<dbReference type="EMBL" id="CP040812">
    <property type="protein sequence ID" value="QCY68447.1"/>
    <property type="molecule type" value="Genomic_DNA"/>
</dbReference>
<evidence type="ECO:0000313" key="3">
    <source>
        <dbReference type="Proteomes" id="UP000309016"/>
    </source>
</evidence>
<name>A0A5B7WZL1_9FLAO</name>
<dbReference type="KEGG" id="afla:FHG64_03045"/>
<dbReference type="PANTHER" id="PTHR13887">
    <property type="entry name" value="GLUTATHIONE S-TRANSFERASE KAPPA"/>
    <property type="match status" value="1"/>
</dbReference>
<dbReference type="InterPro" id="IPR001853">
    <property type="entry name" value="DSBA-like_thioredoxin_dom"/>
</dbReference>
<keyword evidence="3" id="KW-1185">Reference proteome</keyword>
<evidence type="ECO:0000259" key="1">
    <source>
        <dbReference type="Pfam" id="PF01323"/>
    </source>
</evidence>
<dbReference type="SUPFAM" id="SSF52833">
    <property type="entry name" value="Thioredoxin-like"/>
    <property type="match status" value="1"/>
</dbReference>
<feature type="domain" description="DSBA-like thioredoxin" evidence="1">
    <location>
        <begin position="2"/>
        <end position="204"/>
    </location>
</feature>
<gene>
    <name evidence="2" type="ORF">FHG64_03045</name>
</gene>
<organism evidence="2 3">
    <name type="scientific">Antarcticibacterium flavum</name>
    <dbReference type="NCBI Taxonomy" id="2058175"/>
    <lineage>
        <taxon>Bacteria</taxon>
        <taxon>Pseudomonadati</taxon>
        <taxon>Bacteroidota</taxon>
        <taxon>Flavobacteriia</taxon>
        <taxon>Flavobacteriales</taxon>
        <taxon>Flavobacteriaceae</taxon>
        <taxon>Antarcticibacterium</taxon>
    </lineage>
</organism>
<accession>A0A5B7WZL1</accession>
<protein>
    <submittedName>
        <fullName evidence="2">DsbA family oxidoreductase</fullName>
    </submittedName>
</protein>
<dbReference type="PANTHER" id="PTHR13887:SF41">
    <property type="entry name" value="THIOREDOXIN SUPERFAMILY PROTEIN"/>
    <property type="match status" value="1"/>
</dbReference>
<proteinExistence type="predicted"/>
<dbReference type="Gene3D" id="3.40.30.10">
    <property type="entry name" value="Glutaredoxin"/>
    <property type="match status" value="1"/>
</dbReference>
<evidence type="ECO:0000313" key="2">
    <source>
        <dbReference type="EMBL" id="QCY68447.1"/>
    </source>
</evidence>
<dbReference type="RefSeq" id="WP_139065022.1">
    <property type="nucleotide sequence ID" value="NZ_CP040812.1"/>
</dbReference>
<dbReference type="Proteomes" id="UP000309016">
    <property type="component" value="Chromosome"/>
</dbReference>
<dbReference type="GO" id="GO:0016491">
    <property type="term" value="F:oxidoreductase activity"/>
    <property type="evidence" value="ECO:0007669"/>
    <property type="project" value="InterPro"/>
</dbReference>
<sequence>MVIDIFSDVRCPFCYIGKRKFEAALEKFPQRDKIKVNWKSFQLDPTLETRTDISTVDYFVKAKGVSREQAKQMLGGATQMAKEVGLNFNLEDSVLANSFNAHRLIQMAKTKSLGNEIEEALFKVHFEEARNIDDFDVLIETGESIGLNAEEVKEVLASNSFEYEVKQDEMDARNIGVRGVPFFVFDNRYGVSGAQSTEAFLQTLEKSWEEYTQKNNDIEIIEGDSCKPDGNCD</sequence>
<dbReference type="OrthoDB" id="9799122at2"/>
<dbReference type="Pfam" id="PF01323">
    <property type="entry name" value="DSBA"/>
    <property type="match status" value="1"/>
</dbReference>
<dbReference type="AlphaFoldDB" id="A0A5B7WZL1"/>
<reference evidence="2 3" key="1">
    <citation type="submission" date="2019-06" db="EMBL/GenBank/DDBJ databases">
        <title>Complete genome sequence of Antarcticibacterium flavum KCTC 52984T from an Antarctic marine sediment.</title>
        <authorList>
            <person name="Lee Y.M."/>
            <person name="Shin S.C."/>
        </authorList>
    </citation>
    <scope>NUCLEOTIDE SEQUENCE [LARGE SCALE GENOMIC DNA]</scope>
    <source>
        <strain evidence="2 3">KCTC 52984</strain>
    </source>
</reference>
<dbReference type="CDD" id="cd03024">
    <property type="entry name" value="DsbA_FrnE"/>
    <property type="match status" value="1"/>
</dbReference>
<dbReference type="InterPro" id="IPR036249">
    <property type="entry name" value="Thioredoxin-like_sf"/>
</dbReference>